<proteinExistence type="predicted"/>
<sequence>MRIRSAIAVTALAAAAGVAATGFPRRMGLTASQAAVSLPGDLLVPGADVVADRGIEVPAPAALVWEVLDAAFEPDGSVDVVARERGEYVLLRSGGPDSPEGEGGESSCVIALLPITVGRTLVHIRERHKAGEGGRARLWARIVAQSWATASLLREIRSASVALAERRAWGSRGG</sequence>
<evidence type="ECO:0000313" key="2">
    <source>
        <dbReference type="EMBL" id="MBF0940798.1"/>
    </source>
</evidence>
<accession>A0A929N0C9</accession>
<evidence type="ECO:0000313" key="3">
    <source>
        <dbReference type="Proteomes" id="UP000718630"/>
    </source>
</evidence>
<dbReference type="EMBL" id="JABZFZ010000497">
    <property type="protein sequence ID" value="MBF0940798.1"/>
    <property type="molecule type" value="Genomic_DNA"/>
</dbReference>
<feature type="signal peptide" evidence="1">
    <location>
        <begin position="1"/>
        <end position="20"/>
    </location>
</feature>
<name>A0A929N0C9_9ACTO</name>
<keyword evidence="1" id="KW-0732">Signal</keyword>
<gene>
    <name evidence="2" type="ORF">HXK03_08005</name>
</gene>
<evidence type="ECO:0000256" key="1">
    <source>
        <dbReference type="SAM" id="SignalP"/>
    </source>
</evidence>
<reference evidence="2" key="1">
    <citation type="submission" date="2020-04" db="EMBL/GenBank/DDBJ databases">
        <title>Deep metagenomics examines the oral microbiome during advanced dental caries in children, revealing novel taxa and co-occurrences with host molecules.</title>
        <authorList>
            <person name="Baker J.L."/>
            <person name="Morton J.T."/>
            <person name="Dinis M."/>
            <person name="Alvarez R."/>
            <person name="Tran N.C."/>
            <person name="Knight R."/>
            <person name="Edlund A."/>
        </authorList>
    </citation>
    <scope>NUCLEOTIDE SEQUENCE</scope>
    <source>
        <strain evidence="2">JCVI_32_bin.64</strain>
    </source>
</reference>
<protein>
    <submittedName>
        <fullName evidence="2">Uncharacterized protein</fullName>
    </submittedName>
</protein>
<dbReference type="Proteomes" id="UP000718630">
    <property type="component" value="Unassembled WGS sequence"/>
</dbReference>
<comment type="caution">
    <text evidence="2">The sequence shown here is derived from an EMBL/GenBank/DDBJ whole genome shotgun (WGS) entry which is preliminary data.</text>
</comment>
<dbReference type="AlphaFoldDB" id="A0A929N0C9"/>
<feature type="chain" id="PRO_5039204136" evidence="1">
    <location>
        <begin position="21"/>
        <end position="174"/>
    </location>
</feature>
<organism evidence="2 3">
    <name type="scientific">Schaalia georgiae</name>
    <dbReference type="NCBI Taxonomy" id="52768"/>
    <lineage>
        <taxon>Bacteria</taxon>
        <taxon>Bacillati</taxon>
        <taxon>Actinomycetota</taxon>
        <taxon>Actinomycetes</taxon>
        <taxon>Actinomycetales</taxon>
        <taxon>Actinomycetaceae</taxon>
        <taxon>Schaalia</taxon>
    </lineage>
</organism>